<protein>
    <submittedName>
        <fullName evidence="1">ABC transporter substrate-binding protein</fullName>
    </submittedName>
</protein>
<dbReference type="PANTHER" id="PTHR35271">
    <property type="entry name" value="ABC TRANSPORTER, SUBSTRATE-BINDING LIPOPROTEIN-RELATED"/>
    <property type="match status" value="1"/>
</dbReference>
<dbReference type="CDD" id="cd06325">
    <property type="entry name" value="PBP1_ABC_unchar_transporter"/>
    <property type="match status" value="1"/>
</dbReference>
<evidence type="ECO:0000313" key="2">
    <source>
        <dbReference type="Proteomes" id="UP000257323"/>
    </source>
</evidence>
<dbReference type="EMBL" id="QUAH01000006">
    <property type="protein sequence ID" value="RFT15810.1"/>
    <property type="molecule type" value="Genomic_DNA"/>
</dbReference>
<dbReference type="Gene3D" id="3.40.50.2300">
    <property type="match status" value="2"/>
</dbReference>
<accession>A0A3E2BM35</accession>
<dbReference type="AlphaFoldDB" id="A0A3E2BM35"/>
<organism evidence="1 2">
    <name type="scientific">Candidatus Saccharicenans subterraneus</name>
    <dbReference type="NCBI Taxonomy" id="2508984"/>
    <lineage>
        <taxon>Bacteria</taxon>
        <taxon>Candidatus Aminicenantota</taxon>
        <taxon>Candidatus Aminicenantia</taxon>
        <taxon>Candidatus Aminicenantales</taxon>
        <taxon>Candidatus Saccharicenantaceae</taxon>
        <taxon>Candidatus Saccharicenans</taxon>
    </lineage>
</organism>
<comment type="caution">
    <text evidence="1">The sequence shown here is derived from an EMBL/GenBank/DDBJ whole genome shotgun (WGS) entry which is preliminary data.</text>
</comment>
<dbReference type="InterPro" id="IPR028082">
    <property type="entry name" value="Peripla_BP_I"/>
</dbReference>
<proteinExistence type="predicted"/>
<reference evidence="1 2" key="1">
    <citation type="submission" date="2018-08" db="EMBL/GenBank/DDBJ databases">
        <title>Genome analysis of the thermophilic bacterium of the candidate phylum Aminicenantes from deep subsurface aquifer revealed its physiology and ecological role.</title>
        <authorList>
            <person name="Kadnikov V.V."/>
            <person name="Mardanov A.V."/>
            <person name="Beletsky A.V."/>
            <person name="Karnachuk O.V."/>
            <person name="Ravin N.V."/>
        </authorList>
    </citation>
    <scope>NUCLEOTIDE SEQUENCE [LARGE SCALE GENOMIC DNA]</scope>
    <source>
        <strain evidence="1">BY38</strain>
    </source>
</reference>
<evidence type="ECO:0000313" key="1">
    <source>
        <dbReference type="EMBL" id="RFT15810.1"/>
    </source>
</evidence>
<dbReference type="PANTHER" id="PTHR35271:SF1">
    <property type="entry name" value="ABC TRANSPORTER, SUBSTRATE-BINDING LIPOPROTEIN"/>
    <property type="match status" value="1"/>
</dbReference>
<sequence length="355" mass="38434">MKMRKIIISGRFLLCLMTAIIITALVLTGCKEKVKREEKVSGHFTVGIILAYDSPTSLEVLRGLEEKLADYQKTSGQRLEIIVKKANGQVALLPELVQGLVDRSDLLVPISTAALQAALIASSHQPIVFSSVANPYIVRAGRTAVDHDPRVTGVCSTAPIRQVLELIHRALPAARKVGTIWTPSEINSEYYFELMKEAADELGLEIVGQPIGSAGDIVQAVQALIRDRVDVLFPVSDNTINSNFQVIGKLAAENRLPLFAAFATGAELGACASMGFGFDDIGHRTAELVIRIKNGESPARIPFQYIDRVKFYVNEEAARMQGIKLPASLTGMADRIISNSGRAGTREASPARGVE</sequence>
<gene>
    <name evidence="1" type="ORF">OP8BY_2208</name>
</gene>
<dbReference type="Proteomes" id="UP000257323">
    <property type="component" value="Unassembled WGS sequence"/>
</dbReference>
<dbReference type="PROSITE" id="PS51257">
    <property type="entry name" value="PROKAR_LIPOPROTEIN"/>
    <property type="match status" value="1"/>
</dbReference>
<dbReference type="SUPFAM" id="SSF53822">
    <property type="entry name" value="Periplasmic binding protein-like I"/>
    <property type="match status" value="1"/>
</dbReference>
<dbReference type="Pfam" id="PF04392">
    <property type="entry name" value="ABC_sub_bind"/>
    <property type="match status" value="1"/>
</dbReference>
<name>A0A3E2BM35_9BACT</name>
<dbReference type="InterPro" id="IPR007487">
    <property type="entry name" value="ABC_transpt-TYRBP-like"/>
</dbReference>